<protein>
    <submittedName>
        <fullName evidence="1">Putative transposase</fullName>
    </submittedName>
</protein>
<dbReference type="HOGENOM" id="CLU_3293998_0_0_6"/>
<dbReference type="eggNOG" id="COG2826">
    <property type="taxonomic scope" value="Bacteria"/>
</dbReference>
<dbReference type="AlphaFoldDB" id="V5F3V3"/>
<accession>V5F3V3</accession>
<name>V5F3V3_PHOLE</name>
<proteinExistence type="predicted"/>
<dbReference type="Proteomes" id="UP000030675">
    <property type="component" value="Unassembled WGS sequence"/>
</dbReference>
<evidence type="ECO:0000313" key="1">
    <source>
        <dbReference type="EMBL" id="GAD32095.1"/>
    </source>
</evidence>
<dbReference type="EMBL" id="DF196821">
    <property type="protein sequence ID" value="GAD32095.1"/>
    <property type="molecule type" value="Genomic_DNA"/>
</dbReference>
<organism evidence="1 2">
    <name type="scientific">Photobacterium leiognathi lrivu.4.1</name>
    <dbReference type="NCBI Taxonomy" id="1248232"/>
    <lineage>
        <taxon>Bacteria</taxon>
        <taxon>Pseudomonadati</taxon>
        <taxon>Pseudomonadota</taxon>
        <taxon>Gammaproteobacteria</taxon>
        <taxon>Vibrionales</taxon>
        <taxon>Vibrionaceae</taxon>
        <taxon>Photobacterium</taxon>
    </lineage>
</organism>
<reference evidence="2" key="1">
    <citation type="submission" date="2012-12" db="EMBL/GenBank/DDBJ databases">
        <title>Genome Sequence of Photobacterium leiognathi lrivu.4.1.</title>
        <authorList>
            <person name="Urbanczyk H."/>
            <person name="Ogura Y."/>
            <person name="Hayashi T."/>
            <person name="Dunlap P.V."/>
        </authorList>
    </citation>
    <scope>NUCLEOTIDE SEQUENCE [LARGE SCALE GENOMIC DNA]</scope>
    <source>
        <strain evidence="2">lrivu.4.1</strain>
    </source>
</reference>
<gene>
    <name evidence="1" type="ORF">PLEI_3763</name>
</gene>
<sequence>MRTVTDDDIQFAQSRINNRPKKCLGFKQPAVIFKEMAMAA</sequence>
<evidence type="ECO:0000313" key="2">
    <source>
        <dbReference type="Proteomes" id="UP000030675"/>
    </source>
</evidence>